<evidence type="ECO:0000313" key="6">
    <source>
        <dbReference type="EMBL" id="QDV82917.1"/>
    </source>
</evidence>
<dbReference type="RefSeq" id="WP_145209051.1">
    <property type="nucleotide sequence ID" value="NZ_CP036432.1"/>
</dbReference>
<dbReference type="EMBL" id="CP036432">
    <property type="protein sequence ID" value="QDV82917.1"/>
    <property type="molecule type" value="Genomic_DNA"/>
</dbReference>
<evidence type="ECO:0000256" key="1">
    <source>
        <dbReference type="ARBA" id="ARBA00005417"/>
    </source>
</evidence>
<dbReference type="GO" id="GO:0005524">
    <property type="term" value="F:ATP binding"/>
    <property type="evidence" value="ECO:0007669"/>
    <property type="project" value="UniProtKB-KW"/>
</dbReference>
<dbReference type="InterPro" id="IPR003593">
    <property type="entry name" value="AAA+_ATPase"/>
</dbReference>
<gene>
    <name evidence="6" type="primary">tagH_2</name>
    <name evidence="6" type="ORF">TBK1r_18490</name>
</gene>
<accession>A0ABX5XMD0</accession>
<dbReference type="Gene3D" id="3.40.50.300">
    <property type="entry name" value="P-loop containing nucleotide triphosphate hydrolases"/>
    <property type="match status" value="1"/>
</dbReference>
<reference evidence="6 7" key="1">
    <citation type="submission" date="2019-02" db="EMBL/GenBank/DDBJ databases">
        <title>Deep-cultivation of Planctomycetes and their phenomic and genomic characterization uncovers novel biology.</title>
        <authorList>
            <person name="Wiegand S."/>
            <person name="Jogler M."/>
            <person name="Boedeker C."/>
            <person name="Pinto D."/>
            <person name="Vollmers J."/>
            <person name="Rivas-Marin E."/>
            <person name="Kohn T."/>
            <person name="Peeters S.H."/>
            <person name="Heuer A."/>
            <person name="Rast P."/>
            <person name="Oberbeckmann S."/>
            <person name="Bunk B."/>
            <person name="Jeske O."/>
            <person name="Meyerdierks A."/>
            <person name="Storesund J.E."/>
            <person name="Kallscheuer N."/>
            <person name="Luecker S."/>
            <person name="Lage O.M."/>
            <person name="Pohl T."/>
            <person name="Merkel B.J."/>
            <person name="Hornburger P."/>
            <person name="Mueller R.-W."/>
            <person name="Bruemmer F."/>
            <person name="Labrenz M."/>
            <person name="Spormann A.M."/>
            <person name="Op den Camp H."/>
            <person name="Overmann J."/>
            <person name="Amann R."/>
            <person name="Jetten M.S.M."/>
            <person name="Mascher T."/>
            <person name="Medema M.H."/>
            <person name="Devos D.P."/>
            <person name="Kaster A.-K."/>
            <person name="Ovreas L."/>
            <person name="Rohde M."/>
            <person name="Galperin M.Y."/>
            <person name="Jogler C."/>
        </authorList>
    </citation>
    <scope>NUCLEOTIDE SEQUENCE [LARGE SCALE GENOMIC DNA]</scope>
    <source>
        <strain evidence="6 7">TBK1r</strain>
    </source>
</reference>
<dbReference type="InterPro" id="IPR003439">
    <property type="entry name" value="ABC_transporter-like_ATP-bd"/>
</dbReference>
<keyword evidence="3" id="KW-0547">Nucleotide-binding</keyword>
<evidence type="ECO:0000256" key="3">
    <source>
        <dbReference type="ARBA" id="ARBA00022741"/>
    </source>
</evidence>
<keyword evidence="7" id="KW-1185">Reference proteome</keyword>
<dbReference type="Pfam" id="PF00005">
    <property type="entry name" value="ABC_tran"/>
    <property type="match status" value="1"/>
</dbReference>
<keyword evidence="4 6" id="KW-0067">ATP-binding</keyword>
<dbReference type="InterPro" id="IPR050683">
    <property type="entry name" value="Bact_Polysacc_Export_ATP-bd"/>
</dbReference>
<evidence type="ECO:0000256" key="4">
    <source>
        <dbReference type="ARBA" id="ARBA00022840"/>
    </source>
</evidence>
<comment type="similarity">
    <text evidence="1">Belongs to the ABC transporter superfamily.</text>
</comment>
<dbReference type="CDD" id="cd03220">
    <property type="entry name" value="ABC_KpsT_Wzt"/>
    <property type="match status" value="1"/>
</dbReference>
<dbReference type="Proteomes" id="UP000318081">
    <property type="component" value="Chromosome"/>
</dbReference>
<evidence type="ECO:0000256" key="2">
    <source>
        <dbReference type="ARBA" id="ARBA00022448"/>
    </source>
</evidence>
<dbReference type="PROSITE" id="PS50893">
    <property type="entry name" value="ABC_TRANSPORTER_2"/>
    <property type="match status" value="1"/>
</dbReference>
<evidence type="ECO:0000259" key="5">
    <source>
        <dbReference type="PROSITE" id="PS50893"/>
    </source>
</evidence>
<dbReference type="PANTHER" id="PTHR46743:SF2">
    <property type="entry name" value="TEICHOIC ACIDS EXPORT ATP-BINDING PROTEIN TAGH"/>
    <property type="match status" value="1"/>
</dbReference>
<name>A0ABX5XMD0_9BACT</name>
<dbReference type="PROSITE" id="PS00211">
    <property type="entry name" value="ABC_TRANSPORTER_1"/>
    <property type="match status" value="1"/>
</dbReference>
<dbReference type="SMART" id="SM00382">
    <property type="entry name" value="AAA"/>
    <property type="match status" value="1"/>
</dbReference>
<dbReference type="InterPro" id="IPR015860">
    <property type="entry name" value="ABC_transpr_TagH-like"/>
</dbReference>
<keyword evidence="2" id="KW-0813">Transport</keyword>
<feature type="domain" description="ABC transporter" evidence="5">
    <location>
        <begin position="25"/>
        <end position="254"/>
    </location>
</feature>
<organism evidence="6 7">
    <name type="scientific">Stieleria magnilauensis</name>
    <dbReference type="NCBI Taxonomy" id="2527963"/>
    <lineage>
        <taxon>Bacteria</taxon>
        <taxon>Pseudomonadati</taxon>
        <taxon>Planctomycetota</taxon>
        <taxon>Planctomycetia</taxon>
        <taxon>Pirellulales</taxon>
        <taxon>Pirellulaceae</taxon>
        <taxon>Stieleria</taxon>
    </lineage>
</organism>
<dbReference type="InterPro" id="IPR027417">
    <property type="entry name" value="P-loop_NTPase"/>
</dbReference>
<protein>
    <submittedName>
        <fullName evidence="6">Teichoic acids export ATP-binding protein TagH</fullName>
    </submittedName>
</protein>
<evidence type="ECO:0000313" key="7">
    <source>
        <dbReference type="Proteomes" id="UP000318081"/>
    </source>
</evidence>
<dbReference type="InterPro" id="IPR017871">
    <property type="entry name" value="ABC_transporter-like_CS"/>
</dbReference>
<dbReference type="PANTHER" id="PTHR46743">
    <property type="entry name" value="TEICHOIC ACIDS EXPORT ATP-BINDING PROTEIN TAGH"/>
    <property type="match status" value="1"/>
</dbReference>
<dbReference type="SUPFAM" id="SSF52540">
    <property type="entry name" value="P-loop containing nucleoside triphosphate hydrolases"/>
    <property type="match status" value="1"/>
</dbReference>
<sequence length="386" mass="42264">MNNNLIVADRVSKKFCRNLRKSLWYGIQDSYFDLCGRTAKEALRKDEFWANEEVSFSVQRGQCVGLIGHNGAGKTTLLKLLNGLIKPDKGKVQISGRVGAMIALGAGFNPILTGRENVFVNASILGLSQKETRKLFDSIVEFAEMSEFIDSPVRTYSSGMMVRLGFAVATSLKPDILLIDEVLAVGDARFKAKSLVRISELLSRSAVVLVSHSMATVAQICDEVLFMEKGRLVSRGAPTSQIERYLCVAEDSVGTADVYGDEILGVELIDYSRDVHQGGELRFSVSLRSSEVNGLDSAIIGIVDQAGSQAAQTHVDIQENLRSEQRLSFVVNHLCLSTGRYSVNLNLYSNGGKKLCAKSINLFSFNATTRKHLYATYCPVGRVASE</sequence>
<proteinExistence type="inferred from homology"/>